<protein>
    <recommendedName>
        <fullName evidence="8">Amino acid transporter transmembrane domain-containing protein</fullName>
    </recommendedName>
</protein>
<comment type="caution">
    <text evidence="9">The sequence shown here is derived from an EMBL/GenBank/DDBJ whole genome shotgun (WGS) entry which is preliminary data.</text>
</comment>
<feature type="transmembrane region" description="Helical" evidence="7">
    <location>
        <begin position="20"/>
        <end position="48"/>
    </location>
</feature>
<feature type="transmembrane region" description="Helical" evidence="7">
    <location>
        <begin position="200"/>
        <end position="218"/>
    </location>
</feature>
<evidence type="ECO:0000313" key="10">
    <source>
        <dbReference type="Proteomes" id="UP001150538"/>
    </source>
</evidence>
<keyword evidence="4 7" id="KW-1133">Transmembrane helix</keyword>
<feature type="transmembrane region" description="Helical" evidence="7">
    <location>
        <begin position="54"/>
        <end position="79"/>
    </location>
</feature>
<dbReference type="InterPro" id="IPR013057">
    <property type="entry name" value="AA_transpt_TM"/>
</dbReference>
<evidence type="ECO:0000256" key="6">
    <source>
        <dbReference type="SAM" id="MobiDB-lite"/>
    </source>
</evidence>
<keyword evidence="3 7" id="KW-0812">Transmembrane</keyword>
<organism evidence="9 10">
    <name type="scientific">Mycoemilia scoparia</name>
    <dbReference type="NCBI Taxonomy" id="417184"/>
    <lineage>
        <taxon>Eukaryota</taxon>
        <taxon>Fungi</taxon>
        <taxon>Fungi incertae sedis</taxon>
        <taxon>Zoopagomycota</taxon>
        <taxon>Kickxellomycotina</taxon>
        <taxon>Kickxellomycetes</taxon>
        <taxon>Kickxellales</taxon>
        <taxon>Kickxellaceae</taxon>
        <taxon>Mycoemilia</taxon>
    </lineage>
</organism>
<evidence type="ECO:0000256" key="4">
    <source>
        <dbReference type="ARBA" id="ARBA00022989"/>
    </source>
</evidence>
<feature type="domain" description="Amino acid transporter transmembrane" evidence="8">
    <location>
        <begin position="22"/>
        <end position="376"/>
    </location>
</feature>
<feature type="transmembrane region" description="Helical" evidence="7">
    <location>
        <begin position="350"/>
        <end position="374"/>
    </location>
</feature>
<dbReference type="GO" id="GO:0016020">
    <property type="term" value="C:membrane"/>
    <property type="evidence" value="ECO:0007669"/>
    <property type="project" value="UniProtKB-SubCell"/>
</dbReference>
<feature type="compositionally biased region" description="Polar residues" evidence="6">
    <location>
        <begin position="399"/>
        <end position="424"/>
    </location>
</feature>
<dbReference type="EMBL" id="JANBPU010000034">
    <property type="protein sequence ID" value="KAJ1918990.1"/>
    <property type="molecule type" value="Genomic_DNA"/>
</dbReference>
<dbReference type="Proteomes" id="UP001150538">
    <property type="component" value="Unassembled WGS sequence"/>
</dbReference>
<feature type="transmembrane region" description="Helical" evidence="7">
    <location>
        <begin position="171"/>
        <end position="188"/>
    </location>
</feature>
<evidence type="ECO:0000313" key="9">
    <source>
        <dbReference type="EMBL" id="KAJ1918990.1"/>
    </source>
</evidence>
<dbReference type="AlphaFoldDB" id="A0A9W8A7D5"/>
<feature type="transmembrane region" description="Helical" evidence="7">
    <location>
        <begin position="324"/>
        <end position="344"/>
    </location>
</feature>
<dbReference type="PANTHER" id="PTHR22950">
    <property type="entry name" value="AMINO ACID TRANSPORTER"/>
    <property type="match status" value="1"/>
</dbReference>
<keyword evidence="10" id="KW-1185">Reference proteome</keyword>
<feature type="transmembrane region" description="Helical" evidence="7">
    <location>
        <begin position="447"/>
        <end position="470"/>
    </location>
</feature>
<evidence type="ECO:0000256" key="7">
    <source>
        <dbReference type="SAM" id="Phobius"/>
    </source>
</evidence>
<feature type="region of interest" description="Disordered" evidence="6">
    <location>
        <begin position="396"/>
        <end position="424"/>
    </location>
</feature>
<feature type="transmembrane region" description="Helical" evidence="7">
    <location>
        <begin position="283"/>
        <end position="304"/>
    </location>
</feature>
<evidence type="ECO:0000256" key="3">
    <source>
        <dbReference type="ARBA" id="ARBA00022692"/>
    </source>
</evidence>
<feature type="transmembrane region" description="Helical" evidence="7">
    <location>
        <begin position="142"/>
        <end position="159"/>
    </location>
</feature>
<evidence type="ECO:0000256" key="1">
    <source>
        <dbReference type="ARBA" id="ARBA00004141"/>
    </source>
</evidence>
<reference evidence="9" key="1">
    <citation type="submission" date="2022-07" db="EMBL/GenBank/DDBJ databases">
        <title>Phylogenomic reconstructions and comparative analyses of Kickxellomycotina fungi.</title>
        <authorList>
            <person name="Reynolds N.K."/>
            <person name="Stajich J.E."/>
            <person name="Barry K."/>
            <person name="Grigoriev I.V."/>
            <person name="Crous P."/>
            <person name="Smith M.E."/>
        </authorList>
    </citation>
    <scope>NUCLEOTIDE SEQUENCE</scope>
    <source>
        <strain evidence="9">NBRC 100468</strain>
    </source>
</reference>
<sequence length="479" mass="52655">MVSRPSSIKSSRESIFSLDLGTLTAFQASFLILNTAIGSGIFGLPWAISRAGLVYGVFIIVFVAILNLFANFILLGCGIQTKTYQFEDLSRKALGRFGTLMIQFAIIVNGFGCCISYLLIIGDTMTPVMSAMAGPSPYINRNTVITGFALIIIFPLLFFKNIAPLSKPSALSIFCIPIIMLFVIVKGIDCQHKNPTQVVWFGDDLFSSIGLISFAFGSTQTSFQSFSSLRHQTFPQWKITATVAASSMLVIYSSFGLAGYLSFGSIVQTNILNNFAIDDPWANFSRILMAISILLTYPMQFYPLRELVTKKLHLRLGQSVFQSAKIHSMSVVFFAVTLAISLSVNDLGLVYQLVGTCSATLLSFLLPSTIYFALNTSWPRVRHFWRHTVTRAEHGETAPITSGINGTNNYSTHQDSNPTASSINGNDDDLSDDLSAIPEHSISGVRYTIASFFMFVLGVVVFFIGTYTALRNKFSPKHK</sequence>
<accession>A0A9W8A7D5</accession>
<keyword evidence="5 7" id="KW-0472">Membrane</keyword>
<feature type="transmembrane region" description="Helical" evidence="7">
    <location>
        <begin position="100"/>
        <end position="122"/>
    </location>
</feature>
<evidence type="ECO:0000256" key="2">
    <source>
        <dbReference type="ARBA" id="ARBA00008066"/>
    </source>
</evidence>
<name>A0A9W8A7D5_9FUNG</name>
<dbReference type="GO" id="GO:0015179">
    <property type="term" value="F:L-amino acid transmembrane transporter activity"/>
    <property type="evidence" value="ECO:0007669"/>
    <property type="project" value="TreeGrafter"/>
</dbReference>
<feature type="transmembrane region" description="Helical" evidence="7">
    <location>
        <begin position="239"/>
        <end position="263"/>
    </location>
</feature>
<proteinExistence type="inferred from homology"/>
<evidence type="ECO:0000259" key="8">
    <source>
        <dbReference type="Pfam" id="PF01490"/>
    </source>
</evidence>
<comment type="subcellular location">
    <subcellularLocation>
        <location evidence="1">Membrane</location>
        <topology evidence="1">Multi-pass membrane protein</topology>
    </subcellularLocation>
</comment>
<comment type="similarity">
    <text evidence="2">Belongs to the amino acid/polyamine transporter 2 family.</text>
</comment>
<dbReference type="Pfam" id="PF01490">
    <property type="entry name" value="Aa_trans"/>
    <property type="match status" value="1"/>
</dbReference>
<dbReference type="OrthoDB" id="28208at2759"/>
<gene>
    <name evidence="9" type="ORF">H4219_002248</name>
</gene>
<evidence type="ECO:0000256" key="5">
    <source>
        <dbReference type="ARBA" id="ARBA00023136"/>
    </source>
</evidence>